<proteinExistence type="predicted"/>
<name>A0A6J5Q0L7_9CAUD</name>
<accession>A0A6J5Q0L7</accession>
<organism evidence="1">
    <name type="scientific">uncultured Caudovirales phage</name>
    <dbReference type="NCBI Taxonomy" id="2100421"/>
    <lineage>
        <taxon>Viruses</taxon>
        <taxon>Duplodnaviria</taxon>
        <taxon>Heunggongvirae</taxon>
        <taxon>Uroviricota</taxon>
        <taxon>Caudoviricetes</taxon>
        <taxon>Peduoviridae</taxon>
        <taxon>Maltschvirus</taxon>
        <taxon>Maltschvirus maltsch</taxon>
    </lineage>
</organism>
<dbReference type="InterPro" id="IPR029044">
    <property type="entry name" value="Nucleotide-diphossugar_trans"/>
</dbReference>
<dbReference type="SUPFAM" id="SSF53448">
    <property type="entry name" value="Nucleotide-diphospho-sugar transferases"/>
    <property type="match status" value="1"/>
</dbReference>
<reference evidence="1" key="1">
    <citation type="submission" date="2020-05" db="EMBL/GenBank/DDBJ databases">
        <authorList>
            <person name="Chiriac C."/>
            <person name="Salcher M."/>
            <person name="Ghai R."/>
            <person name="Kavagutti S V."/>
        </authorList>
    </citation>
    <scope>NUCLEOTIDE SEQUENCE</scope>
</reference>
<dbReference type="EMBL" id="LR796963">
    <property type="protein sequence ID" value="CAB4177850.1"/>
    <property type="molecule type" value="Genomic_DNA"/>
</dbReference>
<feature type="non-terminal residue" evidence="1">
    <location>
        <position position="1"/>
    </location>
</feature>
<evidence type="ECO:0000313" key="1">
    <source>
        <dbReference type="EMBL" id="CAB4177850.1"/>
    </source>
</evidence>
<protein>
    <submittedName>
        <fullName evidence="1">Uncharacterized protein</fullName>
    </submittedName>
</protein>
<sequence length="245" mass="27716">DELRRANAGPVLISPIAVATVKGKCLRMMMMSVREYASTVPIYLRGPESVIGPHDADHQIHGQPSTFGECYNEVIDAVFADGFDSVVVANDDIVLTPTSYQVLMDDVALLKKECPKLGWVAARCDASRATQNIRSNPFGEELHYFKHPWEEHIMPMECPSPIFAWISREAWEMAKFPPLNWYSDDVHCTDLLAAGFQHYLSRSYVHHVGSQTIGLDGNKLIQQAMPWLRKNRPEYAKQWFDPQPG</sequence>
<gene>
    <name evidence="1" type="ORF">UFOVP1016_1</name>
</gene>